<keyword evidence="2" id="KW-1185">Reference proteome</keyword>
<organism evidence="1 2">
    <name type="scientific">Pseudoflavonifractor hominis</name>
    <dbReference type="NCBI Taxonomy" id="2763059"/>
    <lineage>
        <taxon>Bacteria</taxon>
        <taxon>Bacillati</taxon>
        <taxon>Bacillota</taxon>
        <taxon>Clostridia</taxon>
        <taxon>Eubacteriales</taxon>
        <taxon>Oscillospiraceae</taxon>
        <taxon>Pseudoflavonifractor</taxon>
    </lineage>
</organism>
<reference evidence="1 2" key="1">
    <citation type="submission" date="2020-08" db="EMBL/GenBank/DDBJ databases">
        <title>Genome public.</title>
        <authorList>
            <person name="Liu C."/>
            <person name="Sun Q."/>
        </authorList>
    </citation>
    <scope>NUCLEOTIDE SEQUENCE [LARGE SCALE GENOMIC DNA]</scope>
    <source>
        <strain evidence="1 2">New-38</strain>
    </source>
</reference>
<evidence type="ECO:0008006" key="3">
    <source>
        <dbReference type="Google" id="ProtNLM"/>
    </source>
</evidence>
<gene>
    <name evidence="1" type="ORF">H8S34_06820</name>
</gene>
<sequence>MKKLTAIVYTSHTGFTKRYAGMLARASGIPAYDLSQRKELPAPGSGVLYLGWLCAGRIQGLAQARKRWEVQAVCAVGLAPMPPEGVEGLAAAHRLGSTPLFYLRGGYAPDRVRGMYRLMMQPMLRMTAKSQEPEQRVMHTVLVQGGDFTSEKLLPPVLTWLEFHT</sequence>
<protein>
    <recommendedName>
        <fullName evidence="3">Flavodoxin domain-containing protein</fullName>
    </recommendedName>
</protein>
<evidence type="ECO:0000313" key="1">
    <source>
        <dbReference type="EMBL" id="MBC5730545.1"/>
    </source>
</evidence>
<comment type="caution">
    <text evidence="1">The sequence shown here is derived from an EMBL/GenBank/DDBJ whole genome shotgun (WGS) entry which is preliminary data.</text>
</comment>
<dbReference type="Proteomes" id="UP000660021">
    <property type="component" value="Unassembled WGS sequence"/>
</dbReference>
<accession>A0ABR7HSP6</accession>
<evidence type="ECO:0000313" key="2">
    <source>
        <dbReference type="Proteomes" id="UP000660021"/>
    </source>
</evidence>
<name>A0ABR7HSP6_9FIRM</name>
<proteinExistence type="predicted"/>
<dbReference type="RefSeq" id="WP_186963417.1">
    <property type="nucleotide sequence ID" value="NZ_JACOPR010000003.1"/>
</dbReference>
<dbReference type="EMBL" id="JACOPR010000003">
    <property type="protein sequence ID" value="MBC5730545.1"/>
    <property type="molecule type" value="Genomic_DNA"/>
</dbReference>